<keyword evidence="1" id="KW-0472">Membrane</keyword>
<comment type="caution">
    <text evidence="2">The sequence shown here is derived from an EMBL/GenBank/DDBJ whole genome shotgun (WGS) entry which is preliminary data.</text>
</comment>
<keyword evidence="3" id="KW-1185">Reference proteome</keyword>
<keyword evidence="1" id="KW-0812">Transmembrane</keyword>
<feature type="transmembrane region" description="Helical" evidence="1">
    <location>
        <begin position="12"/>
        <end position="33"/>
    </location>
</feature>
<organism evidence="2 3">
    <name type="scientific">Nocardiopsis suaedae</name>
    <dbReference type="NCBI Taxonomy" id="3018444"/>
    <lineage>
        <taxon>Bacteria</taxon>
        <taxon>Bacillati</taxon>
        <taxon>Actinomycetota</taxon>
        <taxon>Actinomycetes</taxon>
        <taxon>Streptosporangiales</taxon>
        <taxon>Nocardiopsidaceae</taxon>
        <taxon>Nocardiopsis</taxon>
    </lineage>
</organism>
<dbReference type="EMBL" id="JAQFWP010000003">
    <property type="protein sequence ID" value="MDA2803422.1"/>
    <property type="molecule type" value="Genomic_DNA"/>
</dbReference>
<accession>A0ABT4TFD7</accession>
<name>A0ABT4TFD7_9ACTN</name>
<proteinExistence type="predicted"/>
<gene>
    <name evidence="2" type="ORF">O4U47_02760</name>
</gene>
<feature type="transmembrane region" description="Helical" evidence="1">
    <location>
        <begin position="67"/>
        <end position="85"/>
    </location>
</feature>
<evidence type="ECO:0000256" key="1">
    <source>
        <dbReference type="SAM" id="Phobius"/>
    </source>
</evidence>
<sequence>MAPLPPLRIGVLVVTSLLAIVAILWLLFVALLVSEPPECSLPLTEMGRAQCDLARERGDHSMLPSSALAATATLLAAATGAAWVLARRWAWVPWIALVSVPAVSLLGLFVFTPET</sequence>
<keyword evidence="1" id="KW-1133">Transmembrane helix</keyword>
<reference evidence="2" key="1">
    <citation type="submission" date="2023-01" db="EMBL/GenBank/DDBJ databases">
        <title>Draft genome sequence of Nocardiopsis sp. LSu2-4 isolated from halophytes.</title>
        <authorList>
            <person name="Duangmal K."/>
            <person name="Chantavorakit T."/>
        </authorList>
    </citation>
    <scope>NUCLEOTIDE SEQUENCE</scope>
    <source>
        <strain evidence="2">LSu2-4</strain>
    </source>
</reference>
<dbReference type="RefSeq" id="WP_270675882.1">
    <property type="nucleotide sequence ID" value="NZ_JAQFWP010000003.1"/>
</dbReference>
<dbReference type="Proteomes" id="UP001165685">
    <property type="component" value="Unassembled WGS sequence"/>
</dbReference>
<protein>
    <submittedName>
        <fullName evidence="2">Uncharacterized protein</fullName>
    </submittedName>
</protein>
<feature type="transmembrane region" description="Helical" evidence="1">
    <location>
        <begin position="91"/>
        <end position="111"/>
    </location>
</feature>
<evidence type="ECO:0000313" key="2">
    <source>
        <dbReference type="EMBL" id="MDA2803422.1"/>
    </source>
</evidence>
<evidence type="ECO:0000313" key="3">
    <source>
        <dbReference type="Proteomes" id="UP001165685"/>
    </source>
</evidence>